<comment type="catalytic activity">
    <reaction evidence="9">
        <text>L-aspartate + H(+) = beta-alanine + CO2</text>
        <dbReference type="Rhea" id="RHEA:19497"/>
        <dbReference type="ChEBI" id="CHEBI:15378"/>
        <dbReference type="ChEBI" id="CHEBI:16526"/>
        <dbReference type="ChEBI" id="CHEBI:29991"/>
        <dbReference type="ChEBI" id="CHEBI:57966"/>
        <dbReference type="EC" id="4.1.1.11"/>
    </reaction>
</comment>
<evidence type="ECO:0000256" key="11">
    <source>
        <dbReference type="PIRSR" id="PIRSR006246-2"/>
    </source>
</evidence>
<dbReference type="PANTHER" id="PTHR21012">
    <property type="entry name" value="ASPARTATE 1-DECARBOXYLASE"/>
    <property type="match status" value="1"/>
</dbReference>
<dbReference type="CDD" id="cd06919">
    <property type="entry name" value="Asp_decarbox"/>
    <property type="match status" value="1"/>
</dbReference>
<sequence>MFLTMFKSKIHRATVTEANLNYMGSITIDENLLEAADILPGEKVQVVNNNNGNRLETYVIAGKAGSGIICLNGAAARLVQPGDTVIIIAYAMMTREMALTHQPRVIMVDDKNRIIRLRGTEQHGETA</sequence>
<evidence type="ECO:0000256" key="12">
    <source>
        <dbReference type="PIRSR" id="PIRSR006246-3"/>
    </source>
</evidence>
<feature type="binding site" evidence="9 11">
    <location>
        <position position="57"/>
    </location>
    <ligand>
        <name>substrate</name>
    </ligand>
</feature>
<feature type="modified residue" description="Pyruvic acid (Ser)" evidence="9 12">
    <location>
        <position position="25"/>
    </location>
</feature>
<dbReference type="SUPFAM" id="SSF50692">
    <property type="entry name" value="ADC-like"/>
    <property type="match status" value="1"/>
</dbReference>
<comment type="pathway">
    <text evidence="9">Cofactor biosynthesis; (R)-pantothenate biosynthesis; beta-alanine from L-aspartate: step 1/1.</text>
</comment>
<feature type="binding site" evidence="9 11">
    <location>
        <begin position="73"/>
        <end position="75"/>
    </location>
    <ligand>
        <name>substrate</name>
    </ligand>
</feature>
<comment type="PTM">
    <text evidence="9 12">Is synthesized initially as an inactive proenzyme, which is activated by self-cleavage at a specific serine bond to produce a beta-subunit with a hydroxyl group at its C-terminus and an alpha-subunit with a pyruvoyl group at its N-terminus.</text>
</comment>
<dbReference type="EMBL" id="FMJE01000002">
    <property type="protein sequence ID" value="SCM79249.1"/>
    <property type="molecule type" value="Genomic_DNA"/>
</dbReference>
<feature type="chain" id="PRO_5011838779" description="Aspartate 1-decarboxylase beta chain" evidence="9 13">
    <location>
        <begin position="1"/>
        <end position="24"/>
    </location>
</feature>
<reference evidence="14" key="1">
    <citation type="submission" date="2016-08" db="EMBL/GenBank/DDBJ databases">
        <authorList>
            <person name="Seilhamer J.J."/>
        </authorList>
    </citation>
    <scope>NUCLEOTIDE SEQUENCE</scope>
    <source>
        <strain evidence="14">86</strain>
    </source>
</reference>
<name>A0A212LP82_9FIRM</name>
<evidence type="ECO:0000256" key="6">
    <source>
        <dbReference type="ARBA" id="ARBA00023239"/>
    </source>
</evidence>
<dbReference type="GO" id="GO:0015940">
    <property type="term" value="P:pantothenate biosynthetic process"/>
    <property type="evidence" value="ECO:0007669"/>
    <property type="project" value="UniProtKB-UniRule"/>
</dbReference>
<evidence type="ECO:0000256" key="9">
    <source>
        <dbReference type="HAMAP-Rule" id="MF_00446"/>
    </source>
</evidence>
<dbReference type="NCBIfam" id="TIGR00223">
    <property type="entry name" value="panD"/>
    <property type="match status" value="1"/>
</dbReference>
<protein>
    <recommendedName>
        <fullName evidence="9">Aspartate 1-decarboxylase</fullName>
        <ecNumber evidence="9">4.1.1.11</ecNumber>
    </recommendedName>
    <alternativeName>
        <fullName evidence="9">Aspartate alpha-decarboxylase</fullName>
    </alternativeName>
    <component>
        <recommendedName>
            <fullName evidence="9">Aspartate 1-decarboxylase beta chain</fullName>
        </recommendedName>
    </component>
    <component>
        <recommendedName>
            <fullName evidence="9">Aspartate 1-decarboxylase alpha chain</fullName>
        </recommendedName>
    </component>
</protein>
<proteinExistence type="inferred from homology"/>
<evidence type="ECO:0000256" key="13">
    <source>
        <dbReference type="PIRSR" id="PIRSR006246-5"/>
    </source>
</evidence>
<comment type="similarity">
    <text evidence="9">Belongs to the PanD family.</text>
</comment>
<evidence type="ECO:0000256" key="3">
    <source>
        <dbReference type="ARBA" id="ARBA00022793"/>
    </source>
</evidence>
<evidence type="ECO:0000256" key="4">
    <source>
        <dbReference type="ARBA" id="ARBA00022813"/>
    </source>
</evidence>
<evidence type="ECO:0000256" key="5">
    <source>
        <dbReference type="ARBA" id="ARBA00023145"/>
    </source>
</evidence>
<dbReference type="UniPathway" id="UPA00028">
    <property type="reaction ID" value="UER00002"/>
</dbReference>
<dbReference type="GO" id="GO:0006523">
    <property type="term" value="P:alanine biosynthetic process"/>
    <property type="evidence" value="ECO:0007669"/>
    <property type="project" value="InterPro"/>
</dbReference>
<evidence type="ECO:0000256" key="1">
    <source>
        <dbReference type="ARBA" id="ARBA00022490"/>
    </source>
</evidence>
<organism evidence="14">
    <name type="scientific">uncultured Sporomusa sp</name>
    <dbReference type="NCBI Taxonomy" id="307249"/>
    <lineage>
        <taxon>Bacteria</taxon>
        <taxon>Bacillati</taxon>
        <taxon>Bacillota</taxon>
        <taxon>Negativicutes</taxon>
        <taxon>Selenomonadales</taxon>
        <taxon>Sporomusaceae</taxon>
        <taxon>Sporomusa</taxon>
        <taxon>environmental samples</taxon>
    </lineage>
</organism>
<keyword evidence="1 9" id="KW-0963">Cytoplasm</keyword>
<evidence type="ECO:0000256" key="8">
    <source>
        <dbReference type="ARBA" id="ARBA00023317"/>
    </source>
</evidence>
<dbReference type="RefSeq" id="WP_288183463.1">
    <property type="nucleotide sequence ID" value="NZ_LT608335.1"/>
</dbReference>
<keyword evidence="2 9" id="KW-0566">Pantothenate biosynthesis</keyword>
<evidence type="ECO:0000256" key="7">
    <source>
        <dbReference type="ARBA" id="ARBA00023270"/>
    </source>
</evidence>
<comment type="function">
    <text evidence="9">Catalyzes the pyruvoyl-dependent decarboxylation of aspartate to produce beta-alanine.</text>
</comment>
<dbReference type="PANTHER" id="PTHR21012:SF0">
    <property type="entry name" value="ASPARTATE 1-DECARBOXYLASE"/>
    <property type="match status" value="1"/>
</dbReference>
<feature type="chain" id="PRO_5011838778" description="Aspartate 1-decarboxylase alpha chain" evidence="9 13">
    <location>
        <begin position="25"/>
        <end position="127"/>
    </location>
</feature>
<dbReference type="InterPro" id="IPR009010">
    <property type="entry name" value="Asp_de-COase-like_dom_sf"/>
</dbReference>
<keyword evidence="8 9" id="KW-0670">Pyruvate</keyword>
<comment type="subcellular location">
    <subcellularLocation>
        <location evidence="9">Cytoplasm</location>
    </subcellularLocation>
</comment>
<dbReference type="InterPro" id="IPR003190">
    <property type="entry name" value="Asp_decarbox"/>
</dbReference>
<dbReference type="Gene3D" id="2.40.40.20">
    <property type="match status" value="1"/>
</dbReference>
<evidence type="ECO:0000256" key="2">
    <source>
        <dbReference type="ARBA" id="ARBA00022655"/>
    </source>
</evidence>
<evidence type="ECO:0000256" key="10">
    <source>
        <dbReference type="PIRSR" id="PIRSR006246-1"/>
    </source>
</evidence>
<keyword evidence="3 9" id="KW-0210">Decarboxylase</keyword>
<keyword evidence="4 9" id="KW-0068">Autocatalytic cleavage</keyword>
<dbReference type="HAMAP" id="MF_00446">
    <property type="entry name" value="PanD"/>
    <property type="match status" value="1"/>
</dbReference>
<dbReference type="EC" id="4.1.1.11" evidence="9"/>
<accession>A0A212LP82</accession>
<keyword evidence="6 9" id="KW-0456">Lyase</keyword>
<comment type="cofactor">
    <cofactor evidence="9 10">
        <name>pyruvate</name>
        <dbReference type="ChEBI" id="CHEBI:15361"/>
    </cofactor>
    <text evidence="9 10">Binds 1 pyruvoyl group covalently per subunit.</text>
</comment>
<keyword evidence="5 9" id="KW-0865">Zymogen</keyword>
<gene>
    <name evidence="9 14" type="primary">panD</name>
    <name evidence="14" type="ORF">KL86SPO_20474</name>
</gene>
<comment type="subunit">
    <text evidence="9">Heterooctamer of four alpha and four beta subunits.</text>
</comment>
<feature type="active site" description="Schiff-base intermediate with substrate; via pyruvic acid" evidence="9 10">
    <location>
        <position position="25"/>
    </location>
</feature>
<dbReference type="GO" id="GO:0004068">
    <property type="term" value="F:aspartate 1-decarboxylase activity"/>
    <property type="evidence" value="ECO:0007669"/>
    <property type="project" value="UniProtKB-UniRule"/>
</dbReference>
<dbReference type="AlphaFoldDB" id="A0A212LP82"/>
<dbReference type="Pfam" id="PF02261">
    <property type="entry name" value="Asp_decarbox"/>
    <property type="match status" value="1"/>
</dbReference>
<dbReference type="PIRSF" id="PIRSF006246">
    <property type="entry name" value="Asp_decarbox"/>
    <property type="match status" value="1"/>
</dbReference>
<evidence type="ECO:0000313" key="14">
    <source>
        <dbReference type="EMBL" id="SCM79249.1"/>
    </source>
</evidence>
<keyword evidence="7 9" id="KW-0704">Schiff base</keyword>
<dbReference type="GO" id="GO:0005829">
    <property type="term" value="C:cytosol"/>
    <property type="evidence" value="ECO:0007669"/>
    <property type="project" value="TreeGrafter"/>
</dbReference>
<feature type="active site" description="Proton donor" evidence="9 10">
    <location>
        <position position="58"/>
    </location>
</feature>